<evidence type="ECO:0000313" key="4">
    <source>
        <dbReference type="EMBL" id="OAD72959.1"/>
    </source>
</evidence>
<gene>
    <name evidence="4" type="ORF">PHYBLDRAFT_169219</name>
</gene>
<protein>
    <recommendedName>
        <fullName evidence="3">Rho-GAP domain-containing protein</fullName>
    </recommendedName>
</protein>
<dbReference type="InParanoid" id="A0A167MIX2"/>
<keyword evidence="5" id="KW-1185">Reference proteome</keyword>
<dbReference type="InterPro" id="IPR051025">
    <property type="entry name" value="RhoGAP"/>
</dbReference>
<feature type="domain" description="Rho-GAP" evidence="3">
    <location>
        <begin position="38"/>
        <end position="233"/>
    </location>
</feature>
<dbReference type="GeneID" id="28996929"/>
<dbReference type="PANTHER" id="PTHR15228">
    <property type="entry name" value="SPERMATHECAL PHYSIOLOGY VARIANT"/>
    <property type="match status" value="1"/>
</dbReference>
<dbReference type="GO" id="GO:0005096">
    <property type="term" value="F:GTPase activator activity"/>
    <property type="evidence" value="ECO:0007669"/>
    <property type="project" value="UniProtKB-KW"/>
</dbReference>
<keyword evidence="1" id="KW-0343">GTPase activation</keyword>
<feature type="region of interest" description="Disordered" evidence="2">
    <location>
        <begin position="382"/>
        <end position="412"/>
    </location>
</feature>
<dbReference type="RefSeq" id="XP_018290999.1">
    <property type="nucleotide sequence ID" value="XM_018436023.1"/>
</dbReference>
<evidence type="ECO:0000259" key="3">
    <source>
        <dbReference type="PROSITE" id="PS50238"/>
    </source>
</evidence>
<dbReference type="AlphaFoldDB" id="A0A167MIX2"/>
<organism evidence="4 5">
    <name type="scientific">Phycomyces blakesleeanus (strain ATCC 8743b / DSM 1359 / FGSC 10004 / NBRC 33097 / NRRL 1555)</name>
    <dbReference type="NCBI Taxonomy" id="763407"/>
    <lineage>
        <taxon>Eukaryota</taxon>
        <taxon>Fungi</taxon>
        <taxon>Fungi incertae sedis</taxon>
        <taxon>Mucoromycota</taxon>
        <taxon>Mucoromycotina</taxon>
        <taxon>Mucoromycetes</taxon>
        <taxon>Mucorales</taxon>
        <taxon>Phycomycetaceae</taxon>
        <taxon>Phycomyces</taxon>
    </lineage>
</organism>
<evidence type="ECO:0000256" key="1">
    <source>
        <dbReference type="ARBA" id="ARBA00022468"/>
    </source>
</evidence>
<dbReference type="EMBL" id="KV440982">
    <property type="protein sequence ID" value="OAD72959.1"/>
    <property type="molecule type" value="Genomic_DNA"/>
</dbReference>
<accession>A0A167MIX2</accession>
<name>A0A167MIX2_PHYB8</name>
<dbReference type="CDD" id="cd00159">
    <property type="entry name" value="RhoGAP"/>
    <property type="match status" value="1"/>
</dbReference>
<dbReference type="SUPFAM" id="SSF48350">
    <property type="entry name" value="GTPase activation domain, GAP"/>
    <property type="match status" value="1"/>
</dbReference>
<dbReference type="Pfam" id="PF00620">
    <property type="entry name" value="RhoGAP"/>
    <property type="match status" value="1"/>
</dbReference>
<dbReference type="Proteomes" id="UP000077315">
    <property type="component" value="Unassembled WGS sequence"/>
</dbReference>
<evidence type="ECO:0000313" key="5">
    <source>
        <dbReference type="Proteomes" id="UP000077315"/>
    </source>
</evidence>
<dbReference type="InterPro" id="IPR000198">
    <property type="entry name" value="RhoGAP_dom"/>
</dbReference>
<dbReference type="SMART" id="SM00324">
    <property type="entry name" value="RhoGAP"/>
    <property type="match status" value="1"/>
</dbReference>
<sequence length="412" mass="46480">MNGKSHRNPLSFLLKRKNGLWFNYKDTKKGPLNGIFGAPLEHGAQCGSMTSQGLYVPTIVHRCFTEIMNRGLLVEGIFRLSGAASEVDSLELEFDRPPTYGKYLDLTHYDIHAITGVVKKYLRSLPNPVIPSAYHSRFLHYADNRNKNIQSLYRLIEELPTANYQLLHYIMILVSSIQNSSHVNKMNAEALAIVLTPVCSGLEQTLKKNSIKRNTRPRMENMQNLVQTNARWTHVWNLMITNHAALLLAWNTHSRLGTKTLPALSTHTHTHTPSPAGHSDISQHKILQLALFPEEDTLDWCLNHSLISFPDQQTSPPPNLPLLPQTEQEQRYGVVVMRRNNTGYKGGGRQRLRQRMEATSDTPKDYLETLFLDLSTDTITKPLTSSQPIPCHSDSNESSRANSSTSLNQVLA</sequence>
<dbReference type="PROSITE" id="PS50238">
    <property type="entry name" value="RHOGAP"/>
    <property type="match status" value="1"/>
</dbReference>
<dbReference type="PANTHER" id="PTHR15228:SF25">
    <property type="entry name" value="F-BAR DOMAIN-CONTAINING PROTEIN"/>
    <property type="match status" value="1"/>
</dbReference>
<dbReference type="VEuPathDB" id="FungiDB:PHYBLDRAFT_169219"/>
<dbReference type="InterPro" id="IPR008936">
    <property type="entry name" value="Rho_GTPase_activation_prot"/>
</dbReference>
<dbReference type="GO" id="GO:0007165">
    <property type="term" value="P:signal transduction"/>
    <property type="evidence" value="ECO:0007669"/>
    <property type="project" value="InterPro"/>
</dbReference>
<evidence type="ECO:0000256" key="2">
    <source>
        <dbReference type="SAM" id="MobiDB-lite"/>
    </source>
</evidence>
<dbReference type="OrthoDB" id="79452at2759"/>
<dbReference type="Gene3D" id="1.10.555.10">
    <property type="entry name" value="Rho GTPase activation protein"/>
    <property type="match status" value="1"/>
</dbReference>
<proteinExistence type="predicted"/>
<feature type="compositionally biased region" description="Low complexity" evidence="2">
    <location>
        <begin position="396"/>
        <end position="412"/>
    </location>
</feature>
<reference evidence="5" key="1">
    <citation type="submission" date="2015-06" db="EMBL/GenBank/DDBJ databases">
        <title>Expansion of signal transduction pathways in fungi by whole-genome duplication.</title>
        <authorList>
            <consortium name="DOE Joint Genome Institute"/>
            <person name="Corrochano L.M."/>
            <person name="Kuo A."/>
            <person name="Marcet-Houben M."/>
            <person name="Polaino S."/>
            <person name="Salamov A."/>
            <person name="Villalobos J.M."/>
            <person name="Alvarez M.I."/>
            <person name="Avalos J."/>
            <person name="Benito E.P."/>
            <person name="Benoit I."/>
            <person name="Burger G."/>
            <person name="Camino L.P."/>
            <person name="Canovas D."/>
            <person name="Cerda-Olmedo E."/>
            <person name="Cheng J.-F."/>
            <person name="Dominguez A."/>
            <person name="Elias M."/>
            <person name="Eslava A.P."/>
            <person name="Glaser F."/>
            <person name="Grimwood J."/>
            <person name="Gutierrez G."/>
            <person name="Heitman J."/>
            <person name="Henrissat B."/>
            <person name="Iturriaga E.A."/>
            <person name="Lang B.F."/>
            <person name="Lavin J.L."/>
            <person name="Lee S."/>
            <person name="Li W."/>
            <person name="Lindquist E."/>
            <person name="Lopez-Garcia S."/>
            <person name="Luque E.M."/>
            <person name="Marcos A.T."/>
            <person name="Martin J."/>
            <person name="McCluskey K."/>
            <person name="Medina H.R."/>
            <person name="Miralles-Duran A."/>
            <person name="Miyazaki A."/>
            <person name="Munoz-Torres E."/>
            <person name="Oguiza J.A."/>
            <person name="Ohm R."/>
            <person name="Olmedo M."/>
            <person name="Orejas M."/>
            <person name="Ortiz-Castellanos L."/>
            <person name="Pisabarro A.G."/>
            <person name="Rodriguez-Romero J."/>
            <person name="Ruiz-Herrera J."/>
            <person name="Ruiz-Vazquez R."/>
            <person name="Sanz C."/>
            <person name="Schackwitz W."/>
            <person name="Schmutz J."/>
            <person name="Shahriari M."/>
            <person name="Shelest E."/>
            <person name="Silva-Franco F."/>
            <person name="Soanes D."/>
            <person name="Syed K."/>
            <person name="Tagua V.G."/>
            <person name="Talbot N.J."/>
            <person name="Thon M."/>
            <person name="De vries R.P."/>
            <person name="Wiebenga A."/>
            <person name="Yadav J.S."/>
            <person name="Braun E.L."/>
            <person name="Baker S."/>
            <person name="Garre V."/>
            <person name="Horwitz B."/>
            <person name="Torres-Martinez S."/>
            <person name="Idnurm A."/>
            <person name="Herrera-Estrella A."/>
            <person name="Gabaldon T."/>
            <person name="Grigoriev I.V."/>
        </authorList>
    </citation>
    <scope>NUCLEOTIDE SEQUENCE [LARGE SCALE GENOMIC DNA]</scope>
    <source>
        <strain evidence="5">NRRL 1555(-)</strain>
    </source>
</reference>